<feature type="compositionally biased region" description="Acidic residues" evidence="1">
    <location>
        <begin position="21"/>
        <end position="32"/>
    </location>
</feature>
<protein>
    <submittedName>
        <fullName evidence="2">Uncharacterized protein</fullName>
    </submittedName>
</protein>
<sequence>MVDRRGRGRRHGRGRRRWSESETESDSEDTEFDYIPRKRRDRRRGRYGRGESDDEINDIYDRRHGKQGRRYEPEMPPPAPVNTRGAGRSKRETFRDSVFSSYSSMKKAAVRLKYVEQKVKLKKQLEAEEAVEQARREKVIQANRDLKRQQEEEKKLRIIEEIRAEKKLKRVEREMEEANREVEEANRRLERSRGRMSKEQGSGDSGRLGAISSIAESLGRPLIPPARSYTLSSSGSSGSSKRFPAPPGRHQTRPPPNGNPSQTRAAETLFDAESAAVPRQKSILRPPRKQSTIAPTAVLPYATPRPTRKGSALGSEINHLLGADSQPSKNRPLYPPPQGVVKVPPLPPQMQNDFQASWLSRPGPALSVPQTARTDSVYVSVTRPKDRPIIPPGGLAPAPPGKKRQERKITSTGIDSASGNNKWTNRLRAKR</sequence>
<evidence type="ECO:0000256" key="1">
    <source>
        <dbReference type="SAM" id="MobiDB-lite"/>
    </source>
</evidence>
<evidence type="ECO:0000313" key="3">
    <source>
        <dbReference type="Proteomes" id="UP000193218"/>
    </source>
</evidence>
<feature type="compositionally biased region" description="Polar residues" evidence="1">
    <location>
        <begin position="410"/>
        <end position="424"/>
    </location>
</feature>
<keyword evidence="3" id="KW-1185">Reference proteome</keyword>
<evidence type="ECO:0000313" key="2">
    <source>
        <dbReference type="EMBL" id="ORX40733.1"/>
    </source>
</evidence>
<dbReference type="Proteomes" id="UP000193218">
    <property type="component" value="Unassembled WGS sequence"/>
</dbReference>
<proteinExistence type="predicted"/>
<dbReference type="GeneID" id="33553910"/>
<dbReference type="EMBL" id="NBSH01000001">
    <property type="protein sequence ID" value="ORX40733.1"/>
    <property type="molecule type" value="Genomic_DNA"/>
</dbReference>
<feature type="region of interest" description="Disordered" evidence="1">
    <location>
        <begin position="172"/>
        <end position="356"/>
    </location>
</feature>
<reference evidence="2 3" key="1">
    <citation type="submission" date="2017-03" db="EMBL/GenBank/DDBJ databases">
        <title>Widespread Adenine N6-methylation of Active Genes in Fungi.</title>
        <authorList>
            <consortium name="DOE Joint Genome Institute"/>
            <person name="Mondo S.J."/>
            <person name="Dannebaum R.O."/>
            <person name="Kuo R.C."/>
            <person name="Louie K.B."/>
            <person name="Bewick A.J."/>
            <person name="Labutti K."/>
            <person name="Haridas S."/>
            <person name="Kuo A."/>
            <person name="Salamov A."/>
            <person name="Ahrendt S.R."/>
            <person name="Lau R."/>
            <person name="Bowen B.P."/>
            <person name="Lipzen A."/>
            <person name="Sullivan W."/>
            <person name="Andreopoulos W.B."/>
            <person name="Clum A."/>
            <person name="Lindquist E."/>
            <person name="Daum C."/>
            <person name="Northen T.R."/>
            <person name="Ramamoorthy G."/>
            <person name="Schmitz R.J."/>
            <person name="Gryganskyi A."/>
            <person name="Culley D."/>
            <person name="Magnuson J."/>
            <person name="James T.Y."/>
            <person name="O'Malley M.A."/>
            <person name="Stajich J.E."/>
            <person name="Spatafora J.W."/>
            <person name="Visel A."/>
            <person name="Grigoriev I.V."/>
        </authorList>
    </citation>
    <scope>NUCLEOTIDE SEQUENCE [LARGE SCALE GENOMIC DNA]</scope>
    <source>
        <strain evidence="2 3">NRRL Y-17943</strain>
    </source>
</reference>
<gene>
    <name evidence="2" type="ORF">BD324DRAFT_17600</name>
</gene>
<dbReference type="OrthoDB" id="2576390at2759"/>
<name>A0A1Y1URP5_9TREE</name>
<dbReference type="RefSeq" id="XP_021874412.1">
    <property type="nucleotide sequence ID" value="XM_022012102.1"/>
</dbReference>
<feature type="compositionally biased region" description="Pro residues" evidence="1">
    <location>
        <begin position="333"/>
        <end position="348"/>
    </location>
</feature>
<feature type="region of interest" description="Disordered" evidence="1">
    <location>
        <begin position="382"/>
        <end position="431"/>
    </location>
</feature>
<dbReference type="AlphaFoldDB" id="A0A1Y1URP5"/>
<accession>A0A1Y1URP5</accession>
<organism evidence="2 3">
    <name type="scientific">Kockovaella imperatae</name>
    <dbReference type="NCBI Taxonomy" id="4999"/>
    <lineage>
        <taxon>Eukaryota</taxon>
        <taxon>Fungi</taxon>
        <taxon>Dikarya</taxon>
        <taxon>Basidiomycota</taxon>
        <taxon>Agaricomycotina</taxon>
        <taxon>Tremellomycetes</taxon>
        <taxon>Tremellales</taxon>
        <taxon>Cuniculitremaceae</taxon>
        <taxon>Kockovaella</taxon>
    </lineage>
</organism>
<feature type="compositionally biased region" description="Basic residues" evidence="1">
    <location>
        <begin position="37"/>
        <end position="47"/>
    </location>
</feature>
<dbReference type="InParanoid" id="A0A1Y1URP5"/>
<feature type="compositionally biased region" description="Basic residues" evidence="1">
    <location>
        <begin position="1"/>
        <end position="16"/>
    </location>
</feature>
<feature type="region of interest" description="Disordered" evidence="1">
    <location>
        <begin position="1"/>
        <end position="93"/>
    </location>
</feature>
<dbReference type="STRING" id="4999.A0A1Y1URP5"/>
<comment type="caution">
    <text evidence="2">The sequence shown here is derived from an EMBL/GenBank/DDBJ whole genome shotgun (WGS) entry which is preliminary data.</text>
</comment>
<feature type="compositionally biased region" description="Basic and acidic residues" evidence="1">
    <location>
        <begin position="172"/>
        <end position="198"/>
    </location>
</feature>